<dbReference type="Pfam" id="PF07687">
    <property type="entry name" value="M20_dimer"/>
    <property type="match status" value="1"/>
</dbReference>
<comment type="cofactor">
    <cofactor evidence="1">
        <name>Zn(2+)</name>
        <dbReference type="ChEBI" id="CHEBI:29105"/>
    </cofactor>
</comment>
<dbReference type="InterPro" id="IPR002933">
    <property type="entry name" value="Peptidase_M20"/>
</dbReference>
<gene>
    <name evidence="4" type="primary">pepT_42</name>
    <name evidence="4" type="ORF">SDC9_134108</name>
</gene>
<keyword evidence="4" id="KW-0378">Hydrolase</keyword>
<name>A0A645DCU1_9ZZZZ</name>
<dbReference type="EC" id="3.4.11.4" evidence="4"/>
<reference evidence="4" key="1">
    <citation type="submission" date="2019-08" db="EMBL/GenBank/DDBJ databases">
        <authorList>
            <person name="Kucharzyk K."/>
            <person name="Murdoch R.W."/>
            <person name="Higgins S."/>
            <person name="Loffler F."/>
        </authorList>
    </citation>
    <scope>NUCLEOTIDE SEQUENCE</scope>
</reference>
<evidence type="ECO:0000256" key="1">
    <source>
        <dbReference type="ARBA" id="ARBA00001947"/>
    </source>
</evidence>
<dbReference type="GO" id="GO:0045148">
    <property type="term" value="F:tripeptide aminopeptidase activity"/>
    <property type="evidence" value="ECO:0007669"/>
    <property type="project" value="UniProtKB-EC"/>
</dbReference>
<dbReference type="Pfam" id="PF01546">
    <property type="entry name" value="Peptidase_M20"/>
    <property type="match status" value="1"/>
</dbReference>
<keyword evidence="2" id="KW-0862">Zinc</keyword>
<dbReference type="PANTHER" id="PTHR42994">
    <property type="entry name" value="PEPTIDASE T"/>
    <property type="match status" value="1"/>
</dbReference>
<keyword evidence="4" id="KW-0031">Aminopeptidase</keyword>
<keyword evidence="4" id="KW-0645">Protease</keyword>
<organism evidence="4">
    <name type="scientific">bioreactor metagenome</name>
    <dbReference type="NCBI Taxonomy" id="1076179"/>
    <lineage>
        <taxon>unclassified sequences</taxon>
        <taxon>metagenomes</taxon>
        <taxon>ecological metagenomes</taxon>
    </lineage>
</organism>
<evidence type="ECO:0000259" key="3">
    <source>
        <dbReference type="Pfam" id="PF07687"/>
    </source>
</evidence>
<protein>
    <submittedName>
        <fullName evidence="4">Peptidase T</fullName>
        <ecNumber evidence="4">3.4.11.4</ecNumber>
    </submittedName>
</protein>
<dbReference type="InterPro" id="IPR011650">
    <property type="entry name" value="Peptidase_M20_dimer"/>
</dbReference>
<feature type="domain" description="Peptidase M20 dimerisation" evidence="3">
    <location>
        <begin position="68"/>
        <end position="157"/>
    </location>
</feature>
<dbReference type="SUPFAM" id="SSF55031">
    <property type="entry name" value="Bacterial exopeptidase dimerisation domain"/>
    <property type="match status" value="1"/>
</dbReference>
<sequence length="255" mass="27700">MLMEAYDVLQETGDPHREMYFLFTICEEQNMHGAKNFDYSKLPCKGIFSLDGAGSLGNMSIAGPAKDGIKVTFKGRKAHAGIEPEKGINAAVMLAKALSAVKFGRIDHETTSNVGRIAGGDMTNVVTDEAFFTAEVRSHSQEKLDREVNAIRQASLAAAAEMGGEAIIEVSHDYPAIKADFNSFIHQKLMEVYAKEGYEIKQVISGGGGDSNIFAGQGFQCTGISTGMKDVHSSSETLDLDVWMKALRILYLMMV</sequence>
<proteinExistence type="predicted"/>
<evidence type="ECO:0000256" key="2">
    <source>
        <dbReference type="ARBA" id="ARBA00022833"/>
    </source>
</evidence>
<dbReference type="Gene3D" id="3.30.70.360">
    <property type="match status" value="1"/>
</dbReference>
<dbReference type="Gene3D" id="3.40.630.10">
    <property type="entry name" value="Zn peptidases"/>
    <property type="match status" value="1"/>
</dbReference>
<evidence type="ECO:0000313" key="4">
    <source>
        <dbReference type="EMBL" id="MPM87015.1"/>
    </source>
</evidence>
<dbReference type="AlphaFoldDB" id="A0A645DCU1"/>
<accession>A0A645DCU1</accession>
<dbReference type="EMBL" id="VSSQ01034930">
    <property type="protein sequence ID" value="MPM87015.1"/>
    <property type="molecule type" value="Genomic_DNA"/>
</dbReference>
<comment type="caution">
    <text evidence="4">The sequence shown here is derived from an EMBL/GenBank/DDBJ whole genome shotgun (WGS) entry which is preliminary data.</text>
</comment>
<dbReference type="InterPro" id="IPR036264">
    <property type="entry name" value="Bact_exopeptidase_dim_dom"/>
</dbReference>
<dbReference type="SUPFAM" id="SSF53187">
    <property type="entry name" value="Zn-dependent exopeptidases"/>
    <property type="match status" value="1"/>
</dbReference>
<dbReference type="PANTHER" id="PTHR42994:SF2">
    <property type="entry name" value="PEPTIDASE"/>
    <property type="match status" value="1"/>
</dbReference>